<dbReference type="KEGG" id="sog:RA178_02945"/>
<dbReference type="RefSeq" id="WP_306684466.1">
    <property type="nucleotide sequence ID" value="NZ_CP132914.1"/>
</dbReference>
<proteinExistence type="predicted"/>
<sequence>MSQPLEEPKLETAQICPLCQGANQCAVILGKGIEDCWCALQTFPPLAALQAQASDLPLGAINHILPSADSCICQACFIQLKQGLSLGQIAEEDEKSPSSVSDGLGYEVK</sequence>
<dbReference type="Pfam" id="PF14375">
    <property type="entry name" value="Cys_rich_CWC"/>
    <property type="match status" value="1"/>
</dbReference>
<evidence type="ECO:0000313" key="1">
    <source>
        <dbReference type="EMBL" id="WMB73596.1"/>
    </source>
</evidence>
<dbReference type="InterPro" id="IPR032720">
    <property type="entry name" value="Cys_rich_CWC"/>
</dbReference>
<dbReference type="Proteomes" id="UP001236800">
    <property type="component" value="Chromosome"/>
</dbReference>
<protein>
    <submittedName>
        <fullName evidence="1">Cysteine-rich CWC family protein</fullName>
    </submittedName>
</protein>
<accession>A0AA50Q6W6</accession>
<dbReference type="EMBL" id="CP132914">
    <property type="protein sequence ID" value="WMB73596.1"/>
    <property type="molecule type" value="Genomic_DNA"/>
</dbReference>
<dbReference type="GeneID" id="301338107"/>
<name>A0AA50Q6W6_9GAMM</name>
<reference evidence="1" key="1">
    <citation type="submission" date="2023-08" db="EMBL/GenBank/DDBJ databases">
        <title>Complete genome sequence of Shewanella oncorhynchi Z-P2, a siderophore putrebactin-producing bacterium.</title>
        <authorList>
            <person name="Zhang Y."/>
        </authorList>
    </citation>
    <scope>NUCLEOTIDE SEQUENCE</scope>
    <source>
        <strain evidence="1">Z-P2</strain>
    </source>
</reference>
<gene>
    <name evidence="1" type="ORF">RA178_02945</name>
</gene>
<dbReference type="AlphaFoldDB" id="A0AA50Q6W6"/>
<organism evidence="1">
    <name type="scientific">Shewanella oncorhynchi</name>
    <dbReference type="NCBI Taxonomy" id="2726434"/>
    <lineage>
        <taxon>Bacteria</taxon>
        <taxon>Pseudomonadati</taxon>
        <taxon>Pseudomonadota</taxon>
        <taxon>Gammaproteobacteria</taxon>
        <taxon>Alteromonadales</taxon>
        <taxon>Shewanellaceae</taxon>
        <taxon>Shewanella</taxon>
    </lineage>
</organism>